<evidence type="ECO:0008006" key="2">
    <source>
        <dbReference type="Google" id="ProtNLM"/>
    </source>
</evidence>
<comment type="caution">
    <text evidence="1">The sequence shown here is derived from an EMBL/GenBank/DDBJ whole genome shotgun (WGS) entry which is preliminary data.</text>
</comment>
<accession>X1GAY1</accession>
<reference evidence="1" key="1">
    <citation type="journal article" date="2014" name="Front. Microbiol.">
        <title>High frequency of phylogenetically diverse reductive dehalogenase-homologous genes in deep subseafloor sedimentary metagenomes.</title>
        <authorList>
            <person name="Kawai M."/>
            <person name="Futagami T."/>
            <person name="Toyoda A."/>
            <person name="Takaki Y."/>
            <person name="Nishi S."/>
            <person name="Hori S."/>
            <person name="Arai W."/>
            <person name="Tsubouchi T."/>
            <person name="Morono Y."/>
            <person name="Uchiyama I."/>
            <person name="Ito T."/>
            <person name="Fujiyama A."/>
            <person name="Inagaki F."/>
            <person name="Takami H."/>
        </authorList>
    </citation>
    <scope>NUCLEOTIDE SEQUENCE</scope>
    <source>
        <strain evidence="1">Expedition CK06-06</strain>
    </source>
</reference>
<sequence length="48" mass="5658">MKILGLNANKKGRGTYYRALYFMREFAKRGHSVTMFTVANDLKWTSRK</sequence>
<organism evidence="1">
    <name type="scientific">marine sediment metagenome</name>
    <dbReference type="NCBI Taxonomy" id="412755"/>
    <lineage>
        <taxon>unclassified sequences</taxon>
        <taxon>metagenomes</taxon>
        <taxon>ecological metagenomes</taxon>
    </lineage>
</organism>
<evidence type="ECO:0000313" key="1">
    <source>
        <dbReference type="EMBL" id="GAH54392.1"/>
    </source>
</evidence>
<proteinExistence type="predicted"/>
<protein>
    <recommendedName>
        <fullName evidence="2">Glycosyltransferase subfamily 4-like N-terminal domain-containing protein</fullName>
    </recommendedName>
</protein>
<name>X1GAY1_9ZZZZ</name>
<dbReference type="AlphaFoldDB" id="X1GAY1"/>
<dbReference type="EMBL" id="BARU01016940">
    <property type="protein sequence ID" value="GAH54392.1"/>
    <property type="molecule type" value="Genomic_DNA"/>
</dbReference>
<gene>
    <name evidence="1" type="ORF">S03H2_28123</name>
</gene>
<feature type="non-terminal residue" evidence="1">
    <location>
        <position position="48"/>
    </location>
</feature>